<sequence>MGLDGMPDASGLPDADSDFESDPPTALGAVRRVCKDARAAFDRGCPLPLAFGPLPGPPKDGDPSPAEAVKWALDMLHRGRRPKEVRIWVDKDNGREAWSQGGLDLLRALPSLSGRPTDAVSRLTLPAKLLSRPVAALLLGAFPCLTRLVLQDAGSLGAEAVEGLRQLLLGSRRGAGSGCGGGLTELGMTGVHGLPDGTASILAAAKHVRSLDLPDAKFPDESDEFMDFRRVNELASVSHLCALRIGHCDPTLLPFLIDVLTRLTSLELKQQVDVDPLPAHVFGALKGLQRLHAPNLVLYVEQLAEELSALTHLNVNALTCHGFEDDEPLTSVPRWALPPGLRRLGLSTAPLSYAPQSLEVLAGLEPPAGMELDPGSVISLQIVPGRHATNEDDYEARGDRPHRLRPAAEEALCGAVGFMQRHRLHVGGELCVEYETPALTSALVEGISLSCNDIRTIRDSLTTLESLTLQTPTDLPLPAIPLLAGLPRLSSLGLDATAWAYGGRHTTEDRGKATAAIVGLALALHEGPAQQAGGERPRQLDLNLLYGQGRTTHQQWCVRGTGQEITFELEKAGVVGLRVLVEGRDVAEEDEQADGEGSAGGVDDSEGSEDED</sequence>
<accession>A0A835YPB4</accession>
<keyword evidence="4" id="KW-1185">Reference proteome</keyword>
<gene>
    <name evidence="3" type="ORF">HYH03_001167</name>
</gene>
<dbReference type="Gene3D" id="3.80.10.10">
    <property type="entry name" value="Ribonuclease Inhibitor"/>
    <property type="match status" value="1"/>
</dbReference>
<dbReference type="AlphaFoldDB" id="A0A835YPB4"/>
<organism evidence="3 4">
    <name type="scientific">Edaphochlamys debaryana</name>
    <dbReference type="NCBI Taxonomy" id="47281"/>
    <lineage>
        <taxon>Eukaryota</taxon>
        <taxon>Viridiplantae</taxon>
        <taxon>Chlorophyta</taxon>
        <taxon>core chlorophytes</taxon>
        <taxon>Chlorophyceae</taxon>
        <taxon>CS clade</taxon>
        <taxon>Chlamydomonadales</taxon>
        <taxon>Chlamydomonadales incertae sedis</taxon>
        <taxon>Edaphochlamys</taxon>
    </lineage>
</organism>
<evidence type="ECO:0000256" key="1">
    <source>
        <dbReference type="ARBA" id="ARBA00004430"/>
    </source>
</evidence>
<evidence type="ECO:0000256" key="2">
    <source>
        <dbReference type="SAM" id="MobiDB-lite"/>
    </source>
</evidence>
<proteinExistence type="predicted"/>
<dbReference type="Proteomes" id="UP000612055">
    <property type="component" value="Unassembled WGS sequence"/>
</dbReference>
<dbReference type="GO" id="GO:0005930">
    <property type="term" value="C:axoneme"/>
    <property type="evidence" value="ECO:0007669"/>
    <property type="project" value="UniProtKB-SubCell"/>
</dbReference>
<feature type="compositionally biased region" description="Acidic residues" evidence="2">
    <location>
        <begin position="603"/>
        <end position="612"/>
    </location>
</feature>
<dbReference type="EMBL" id="JAEHOE010000002">
    <property type="protein sequence ID" value="KAG2501379.1"/>
    <property type="molecule type" value="Genomic_DNA"/>
</dbReference>
<dbReference type="InterPro" id="IPR032675">
    <property type="entry name" value="LRR_dom_sf"/>
</dbReference>
<reference evidence="3" key="1">
    <citation type="journal article" date="2020" name="bioRxiv">
        <title>Comparative genomics of Chlamydomonas.</title>
        <authorList>
            <person name="Craig R.J."/>
            <person name="Hasan A.R."/>
            <person name="Ness R.W."/>
            <person name="Keightley P.D."/>
        </authorList>
    </citation>
    <scope>NUCLEOTIDE SEQUENCE</scope>
    <source>
        <strain evidence="3">CCAP 11/70</strain>
    </source>
</reference>
<comment type="subcellular location">
    <subcellularLocation>
        <location evidence="1">Cytoplasm</location>
        <location evidence="1">Cytoskeleton</location>
        <location evidence="1">Cilium axoneme</location>
    </subcellularLocation>
</comment>
<dbReference type="SUPFAM" id="SSF52058">
    <property type="entry name" value="L domain-like"/>
    <property type="match status" value="1"/>
</dbReference>
<feature type="region of interest" description="Disordered" evidence="2">
    <location>
        <begin position="585"/>
        <end position="612"/>
    </location>
</feature>
<comment type="caution">
    <text evidence="3">The sequence shown here is derived from an EMBL/GenBank/DDBJ whole genome shotgun (WGS) entry which is preliminary data.</text>
</comment>
<evidence type="ECO:0000313" key="4">
    <source>
        <dbReference type="Proteomes" id="UP000612055"/>
    </source>
</evidence>
<name>A0A835YPB4_9CHLO</name>
<protein>
    <submittedName>
        <fullName evidence="3">Uncharacterized protein</fullName>
    </submittedName>
</protein>
<feature type="region of interest" description="Disordered" evidence="2">
    <location>
        <begin position="1"/>
        <end position="25"/>
    </location>
</feature>
<evidence type="ECO:0000313" key="3">
    <source>
        <dbReference type="EMBL" id="KAG2501379.1"/>
    </source>
</evidence>